<name>A0ABN6UU68_9BACT</name>
<evidence type="ECO:0000313" key="11">
    <source>
        <dbReference type="Proteomes" id="UP001242010"/>
    </source>
</evidence>
<keyword evidence="6" id="KW-0408">Iron</keyword>
<keyword evidence="7" id="KW-0411">Iron-sulfur</keyword>
<dbReference type="Gene3D" id="1.10.599.10">
    <property type="entry name" value="Aldehyde Ferredoxin Oxidoreductase Protein, subunit A, domain 3"/>
    <property type="match status" value="1"/>
</dbReference>
<protein>
    <submittedName>
        <fullName evidence="10">Aldehyde ferredoxin oxidoreductase</fullName>
    </submittedName>
</protein>
<dbReference type="InterPro" id="IPR001203">
    <property type="entry name" value="OxRdtase_Ald_Fedxn_C"/>
</dbReference>
<dbReference type="InterPro" id="IPR051919">
    <property type="entry name" value="W-dependent_AOR"/>
</dbReference>
<keyword evidence="3" id="KW-0004">4Fe-4S</keyword>
<dbReference type="InterPro" id="IPR013984">
    <property type="entry name" value="Ald_Fedxn_OxRdtase_dom2"/>
</dbReference>
<reference evidence="11" key="1">
    <citation type="journal article" date="2023" name="Int. J. Syst. Evol. Microbiol.">
        <title>Mesoterricola silvestris gen. nov., sp. nov., Mesoterricola sediminis sp. nov., Geothrix oryzae sp. nov., Geothrix edaphica sp. nov., Geothrix rubra sp. nov., and Geothrix limicola sp. nov., six novel members of Acidobacteriota isolated from soils.</title>
        <authorList>
            <person name="Itoh H."/>
            <person name="Sugisawa Y."/>
            <person name="Mise K."/>
            <person name="Xu Z."/>
            <person name="Kuniyasu M."/>
            <person name="Ushijima N."/>
            <person name="Kawano K."/>
            <person name="Kobayashi E."/>
            <person name="Shiratori Y."/>
            <person name="Masuda Y."/>
            <person name="Senoo K."/>
        </authorList>
    </citation>
    <scope>NUCLEOTIDE SEQUENCE [LARGE SCALE GENOMIC DNA]</scope>
    <source>
        <strain evidence="11">Red222</strain>
    </source>
</reference>
<dbReference type="EMBL" id="AP027079">
    <property type="protein sequence ID" value="BDU68298.1"/>
    <property type="molecule type" value="Genomic_DNA"/>
</dbReference>
<evidence type="ECO:0000256" key="1">
    <source>
        <dbReference type="ARBA" id="ARBA00001966"/>
    </source>
</evidence>
<evidence type="ECO:0000256" key="8">
    <source>
        <dbReference type="ARBA" id="ARBA00049934"/>
    </source>
</evidence>
<keyword evidence="5" id="KW-0560">Oxidoreductase</keyword>
<keyword evidence="4" id="KW-0479">Metal-binding</keyword>
<evidence type="ECO:0000256" key="3">
    <source>
        <dbReference type="ARBA" id="ARBA00022485"/>
    </source>
</evidence>
<evidence type="ECO:0000313" key="10">
    <source>
        <dbReference type="EMBL" id="BDU68298.1"/>
    </source>
</evidence>
<dbReference type="Pfam" id="PF01314">
    <property type="entry name" value="AFOR_C"/>
    <property type="match status" value="1"/>
</dbReference>
<comment type="similarity">
    <text evidence="2">Belongs to the AOR/FOR family.</text>
</comment>
<proteinExistence type="inferred from homology"/>
<dbReference type="RefSeq" id="WP_286354921.1">
    <property type="nucleotide sequence ID" value="NZ_AP027079.1"/>
</dbReference>
<dbReference type="Pfam" id="PF02730">
    <property type="entry name" value="AFOR_N"/>
    <property type="match status" value="1"/>
</dbReference>
<dbReference type="SUPFAM" id="SSF56228">
    <property type="entry name" value="Aldehyde ferredoxin oxidoreductase, N-terminal domain"/>
    <property type="match status" value="1"/>
</dbReference>
<dbReference type="InterPro" id="IPR036021">
    <property type="entry name" value="Tungsten_al_ferr_oxy-like_C"/>
</dbReference>
<accession>A0ABN6UU68</accession>
<dbReference type="PANTHER" id="PTHR30038">
    <property type="entry name" value="ALDEHYDE FERREDOXIN OXIDOREDUCTASE"/>
    <property type="match status" value="1"/>
</dbReference>
<keyword evidence="11" id="KW-1185">Reference proteome</keyword>
<dbReference type="SUPFAM" id="SSF48310">
    <property type="entry name" value="Aldehyde ferredoxin oxidoreductase, C-terminal domains"/>
    <property type="match status" value="2"/>
</dbReference>
<dbReference type="Gene3D" id="3.60.9.10">
    <property type="entry name" value="Aldehyde ferredoxin oxidoreductase, N-terminal domain"/>
    <property type="match status" value="1"/>
</dbReference>
<comment type="cofactor">
    <cofactor evidence="8">
        <name>tungstopterin</name>
        <dbReference type="ChEBI" id="CHEBI:30402"/>
    </cofactor>
</comment>
<dbReference type="Proteomes" id="UP001242010">
    <property type="component" value="Chromosome"/>
</dbReference>
<sequence length="742" mass="83249">MSQLVFDPSKVMDIDYTQRTEYLEGLEAIKAAHKVLKEITYAPSLPDKGYTNRTLYVNVGTHEITEKPVTQQMKDVFIGGRGFGLYHLWNAVKPTTRWNDPENEIVISPGPVAGITQYAGTGKSLVVSLSPQTDIPIDSNVGGFYGPLLKFSGFDALELQGKSDKDIILFIDGVKGIIRIEEAPTDPVDSHVLAEVLTHMYAENEKDLPNISVVSTGAAAEHSLIGMLNFSFYDRRRKCVRFKQAGRGGIGTVFRDKRIRALVVRGPKVAGDLNHPADPETIAKTGIKYHKEIRENDGTQCMMRRNGTAHIVEIMDAYDLLPVHNFQFGSHPDVHKIDSSYWQQRCTQHTVDGCWYGCSMACAKGADGLVLRTGPYKGHMVTVDGPEYENAAGLGSNCGVFDPDYLLELNFYCDTYGICTITYGTLTAFVMECYQRGILNKERTGGLEMTWGNAEADLEMMHQMARGEGFGKIAGLGVKKMKEHFIKNGWGDPQLINDIGMENKGLEYSQYMSKESLAQQGGYALTNKGPQHDEAWLIFMDMVNKQLPTFEDKAEALYYFPLFRTWFGLNGFCKLPWNDVVPADNASQPEPHKVPEHVQNYVDLFSATTGIKITKEDLILQSAKVYNFQRVFNIRMGKGLRLHDAAPYRSLGPVTKEEYESRAERYDQQIVTEMGLDPAGKTTEEKMALHREWRTGRFSKLMDSVYTRRGWTLDGVPTLERLKELGLDAFPEVVDVVKQHLS</sequence>
<dbReference type="InterPro" id="IPR036503">
    <property type="entry name" value="Ald_Fedxn_OxRdtase_N_sf"/>
</dbReference>
<feature type="domain" description="Aldehyde ferredoxin oxidoreductase N-terminal" evidence="9">
    <location>
        <begin position="50"/>
        <end position="268"/>
    </location>
</feature>
<dbReference type="InterPro" id="IPR013985">
    <property type="entry name" value="Ald_Fedxn_OxRdtase_dom3"/>
</dbReference>
<evidence type="ECO:0000256" key="4">
    <source>
        <dbReference type="ARBA" id="ARBA00022723"/>
    </source>
</evidence>
<dbReference type="PANTHER" id="PTHR30038:SF7">
    <property type="entry name" value="TUNGSTEN-CONTAINING GLYCERALDEHYDE-3-PHOSPHATE:FERREDOXIN OXIDOREDUCTASE"/>
    <property type="match status" value="1"/>
</dbReference>
<comment type="cofactor">
    <cofactor evidence="1">
        <name>[4Fe-4S] cluster</name>
        <dbReference type="ChEBI" id="CHEBI:49883"/>
    </cofactor>
</comment>
<dbReference type="Gene3D" id="1.10.569.10">
    <property type="entry name" value="Aldehyde Ferredoxin Oxidoreductase Protein, subunit A, domain 2"/>
    <property type="match status" value="1"/>
</dbReference>
<evidence type="ECO:0000256" key="5">
    <source>
        <dbReference type="ARBA" id="ARBA00023002"/>
    </source>
</evidence>
<evidence type="ECO:0000256" key="7">
    <source>
        <dbReference type="ARBA" id="ARBA00023014"/>
    </source>
</evidence>
<dbReference type="InterPro" id="IPR013983">
    <property type="entry name" value="Ald_Fedxn_OxRdtase_N"/>
</dbReference>
<dbReference type="SMART" id="SM00790">
    <property type="entry name" value="AFOR_N"/>
    <property type="match status" value="1"/>
</dbReference>
<evidence type="ECO:0000259" key="9">
    <source>
        <dbReference type="SMART" id="SM00790"/>
    </source>
</evidence>
<gene>
    <name evidence="10" type="ORF">GETHOR_03990</name>
</gene>
<organism evidence="10 11">
    <name type="scientific">Geothrix oryzae</name>
    <dbReference type="NCBI Taxonomy" id="2927975"/>
    <lineage>
        <taxon>Bacteria</taxon>
        <taxon>Pseudomonadati</taxon>
        <taxon>Acidobacteriota</taxon>
        <taxon>Holophagae</taxon>
        <taxon>Holophagales</taxon>
        <taxon>Holophagaceae</taxon>
        <taxon>Geothrix</taxon>
    </lineage>
</organism>
<evidence type="ECO:0000256" key="6">
    <source>
        <dbReference type="ARBA" id="ARBA00023004"/>
    </source>
</evidence>
<evidence type="ECO:0000256" key="2">
    <source>
        <dbReference type="ARBA" id="ARBA00011032"/>
    </source>
</evidence>